<dbReference type="InterPro" id="IPR014757">
    <property type="entry name" value="Tscrpt_reg_IclR_C"/>
</dbReference>
<dbReference type="GO" id="GO:0042602">
    <property type="term" value="F:riboflavin reductase (NADPH) activity"/>
    <property type="evidence" value="ECO:0007669"/>
    <property type="project" value="TreeGrafter"/>
</dbReference>
<evidence type="ECO:0000256" key="1">
    <source>
        <dbReference type="ARBA" id="ARBA00023002"/>
    </source>
</evidence>
<dbReference type="InterPro" id="IPR002563">
    <property type="entry name" value="Flavin_Rdtase-like_dom"/>
</dbReference>
<dbReference type="SMART" id="SM00903">
    <property type="entry name" value="Flavin_Reduct"/>
    <property type="match status" value="1"/>
</dbReference>
<dbReference type="Proteomes" id="UP000693892">
    <property type="component" value="Unassembled WGS sequence"/>
</dbReference>
<proteinExistence type="predicted"/>
<dbReference type="PROSITE" id="PS51078">
    <property type="entry name" value="ICLR_ED"/>
    <property type="match status" value="1"/>
</dbReference>
<evidence type="ECO:0000313" key="3">
    <source>
        <dbReference type="EMBL" id="CAG7612173.1"/>
    </source>
</evidence>
<accession>A0A916NVX8</accession>
<feature type="domain" description="IclR-ED" evidence="2">
    <location>
        <begin position="179"/>
        <end position="395"/>
    </location>
</feature>
<comment type="caution">
    <text evidence="3">The sequence shown here is derived from an EMBL/GenBank/DDBJ whole genome shotgun (WGS) entry which is preliminary data.</text>
</comment>
<reference evidence="3" key="1">
    <citation type="submission" date="2021-06" db="EMBL/GenBank/DDBJ databases">
        <authorList>
            <person name="Criscuolo A."/>
        </authorList>
    </citation>
    <scope>NUCLEOTIDE SEQUENCE</scope>
    <source>
        <strain evidence="3">CIP111803</strain>
    </source>
</reference>
<keyword evidence="4" id="KW-1185">Reference proteome</keyword>
<dbReference type="EMBL" id="CAJVAP010000015">
    <property type="protein sequence ID" value="CAG7612173.1"/>
    <property type="molecule type" value="Genomic_DNA"/>
</dbReference>
<organism evidence="3 4">
    <name type="scientific">Leucobacter soli</name>
    <dbReference type="NCBI Taxonomy" id="2812850"/>
    <lineage>
        <taxon>Bacteria</taxon>
        <taxon>Bacillati</taxon>
        <taxon>Actinomycetota</taxon>
        <taxon>Actinomycetes</taxon>
        <taxon>Micrococcales</taxon>
        <taxon>Microbacteriaceae</taxon>
        <taxon>Leucobacter</taxon>
    </lineage>
</organism>
<name>A0A916NVX8_9MICO</name>
<keyword evidence="1 3" id="KW-0560">Oxidoreductase</keyword>
<dbReference type="RefSeq" id="WP_218115140.1">
    <property type="nucleotide sequence ID" value="NZ_CAJVAP010000015.1"/>
</dbReference>
<evidence type="ECO:0000259" key="2">
    <source>
        <dbReference type="PROSITE" id="PS51078"/>
    </source>
</evidence>
<dbReference type="GO" id="GO:0052874">
    <property type="term" value="F:FMN reductase (NADH) activity"/>
    <property type="evidence" value="ECO:0007669"/>
    <property type="project" value="UniProtKB-EC"/>
</dbReference>
<gene>
    <name evidence="3" type="primary">rutF_5</name>
    <name evidence="3" type="ORF">LEUCIP111803_01540</name>
</gene>
<dbReference type="PANTHER" id="PTHR30466">
    <property type="entry name" value="FLAVIN REDUCTASE"/>
    <property type="match status" value="1"/>
</dbReference>
<dbReference type="EC" id="1.5.1.42" evidence="3"/>
<dbReference type="Pfam" id="PF01613">
    <property type="entry name" value="Flavin_Reduct"/>
    <property type="match status" value="1"/>
</dbReference>
<protein>
    <submittedName>
        <fullName evidence="3">FMN reductase (NADH) RutF</fullName>
        <ecNumber evidence="3">1.5.1.42</ecNumber>
    </submittedName>
</protein>
<dbReference type="PANTHER" id="PTHR30466:SF11">
    <property type="entry name" value="FLAVIN-DEPENDENT MONOOXYGENASE, REDUCTASE SUBUNIT HSAB"/>
    <property type="match status" value="1"/>
</dbReference>
<dbReference type="AlphaFoldDB" id="A0A916NVX8"/>
<dbReference type="GO" id="GO:0010181">
    <property type="term" value="F:FMN binding"/>
    <property type="evidence" value="ECO:0007669"/>
    <property type="project" value="InterPro"/>
</dbReference>
<dbReference type="InterPro" id="IPR050268">
    <property type="entry name" value="NADH-dep_flavin_reductase"/>
</dbReference>
<sequence>MTTHDGGTRAPETTRRDEKSAWWRAVLGEYPTGVALITSRTDAGEDFGLVVGTFMAVSEDPPLIGFMPATSSRRAAMVKANGTFCVNVLGYGHEQLCRAVAGSDPDAFQYGRWDRSPLGNLRLADSLSWFEGRIEQVVPAGDHEIVIAGVEGLGIGDGRSGMPLLFLKGGYGSFSVPNEEFDLAAFALRMRVAGAIGEIVQHLADDLGLECLLATIVDDAVIVLSAANLLPMRPRDGLVGMVFPFAAPISPVLAAWGDEARQKAWHEHARHLLGRVDRPLLARLLAGVRERGYAISAGERMGLDFDAITHDPASTRADLSRLWAAVSADVERTLDAGVDDPGVFSLQFPVLNASGRVEFELVVSGFEPGVSRRRLDHVIAQSQRAAEQLSELVGARFPGTPA</sequence>
<evidence type="ECO:0000313" key="4">
    <source>
        <dbReference type="Proteomes" id="UP000693892"/>
    </source>
</evidence>